<feature type="transmembrane region" description="Helical" evidence="9">
    <location>
        <begin position="267"/>
        <end position="288"/>
    </location>
</feature>
<evidence type="ECO:0000256" key="6">
    <source>
        <dbReference type="ARBA" id="ARBA00023136"/>
    </source>
</evidence>
<evidence type="ECO:0000256" key="2">
    <source>
        <dbReference type="ARBA" id="ARBA00022475"/>
    </source>
</evidence>
<feature type="transmembrane region" description="Helical" evidence="9">
    <location>
        <begin position="132"/>
        <end position="154"/>
    </location>
</feature>
<feature type="transmembrane region" description="Helical" evidence="9">
    <location>
        <begin position="166"/>
        <end position="190"/>
    </location>
</feature>
<reference evidence="10" key="2">
    <citation type="submission" date="2022-06" db="UniProtKB">
        <authorList>
            <consortium name="EnsemblMetazoa"/>
        </authorList>
    </citation>
    <scope>IDENTIFICATION</scope>
    <source>
        <strain evidence="10">PS312</strain>
    </source>
</reference>
<accession>A0A2A6BR85</accession>
<dbReference type="GO" id="GO:0009611">
    <property type="term" value="P:response to wounding"/>
    <property type="evidence" value="ECO:0007669"/>
    <property type="project" value="EnsemblMetazoa"/>
</dbReference>
<evidence type="ECO:0000256" key="5">
    <source>
        <dbReference type="ARBA" id="ARBA00023040"/>
    </source>
</evidence>
<dbReference type="Gene3D" id="1.20.1070.10">
    <property type="entry name" value="Rhodopsin 7-helix transmembrane proteins"/>
    <property type="match status" value="1"/>
</dbReference>
<feature type="compositionally biased region" description="Basic and acidic residues" evidence="8">
    <location>
        <begin position="384"/>
        <end position="393"/>
    </location>
</feature>
<keyword evidence="6 9" id="KW-0472">Membrane</keyword>
<dbReference type="GO" id="GO:0007186">
    <property type="term" value="P:G protein-coupled receptor signaling pathway"/>
    <property type="evidence" value="ECO:0000318"/>
    <property type="project" value="GO_Central"/>
</dbReference>
<dbReference type="OrthoDB" id="5835578at2759"/>
<keyword evidence="7" id="KW-0807">Transducer</keyword>
<keyword evidence="5" id="KW-0675">Receptor</keyword>
<dbReference type="GO" id="GO:0097730">
    <property type="term" value="C:non-motile cilium"/>
    <property type="evidence" value="ECO:0007669"/>
    <property type="project" value="EnsemblMetazoa"/>
</dbReference>
<sequence length="445" mass="51217">MEENINWPDAVMTSQNFVTDCFYNLTTEERIDLFKRRQGLRLDHVYRTYYGWMSLPFALLGIVLSTCFIVTVYDAIKRKRVSRKCYILLLNRAIGDILSCLMVLVSCTYIFFAKEIYRDVFVLMEIFFVGSFWSGTVSYVALSLLKLFAVARPFDYRKCVTMKRCVHLIIISWVIFALIVLYSLTLSALVKVPFLNELTQCKMETCLRFMYRSRNFLTVILYLFTLVVFAVTVVLIKRAQRFVDSFKKGRSVSADTTSRFPLWKLSLNVLTFAGLNLFYVVWCVGLLINTNQCFFMRNYTELMRVLAFVRVTLLIRICVDPILSFVTDFQVRRGFLNLIGVKRKITFSSSRGIFVVRPRVRAGRTNTTHDNMDNSSEGPSQPGSRKDLRRVDNRPTSQKKLCPPSSIESPSSPDPEDTVISPVPEPIPTVSSQVITEARPDEIDP</sequence>
<dbReference type="PROSITE" id="PS50262">
    <property type="entry name" value="G_PROTEIN_RECEP_F1_2"/>
    <property type="match status" value="1"/>
</dbReference>
<evidence type="ECO:0000256" key="8">
    <source>
        <dbReference type="SAM" id="MobiDB-lite"/>
    </source>
</evidence>
<dbReference type="GO" id="GO:0005886">
    <property type="term" value="C:plasma membrane"/>
    <property type="evidence" value="ECO:0000318"/>
    <property type="project" value="GO_Central"/>
</dbReference>
<proteinExistence type="predicted"/>
<evidence type="ECO:0000256" key="9">
    <source>
        <dbReference type="SAM" id="Phobius"/>
    </source>
</evidence>
<keyword evidence="11" id="KW-1185">Reference proteome</keyword>
<reference evidence="11" key="1">
    <citation type="journal article" date="2008" name="Nat. Genet.">
        <title>The Pristionchus pacificus genome provides a unique perspective on nematode lifestyle and parasitism.</title>
        <authorList>
            <person name="Dieterich C."/>
            <person name="Clifton S.W."/>
            <person name="Schuster L.N."/>
            <person name="Chinwalla A."/>
            <person name="Delehaunty K."/>
            <person name="Dinkelacker I."/>
            <person name="Fulton L."/>
            <person name="Fulton R."/>
            <person name="Godfrey J."/>
            <person name="Minx P."/>
            <person name="Mitreva M."/>
            <person name="Roeseler W."/>
            <person name="Tian H."/>
            <person name="Witte H."/>
            <person name="Yang S.P."/>
            <person name="Wilson R.K."/>
            <person name="Sommer R.J."/>
        </authorList>
    </citation>
    <scope>NUCLEOTIDE SEQUENCE [LARGE SCALE GENOMIC DNA]</scope>
    <source>
        <strain evidence="11">PS312</strain>
    </source>
</reference>
<dbReference type="SUPFAM" id="SSF81321">
    <property type="entry name" value="Family A G protein-coupled receptor-like"/>
    <property type="match status" value="1"/>
</dbReference>
<feature type="transmembrane region" description="Helical" evidence="9">
    <location>
        <begin position="85"/>
        <end position="112"/>
    </location>
</feature>
<dbReference type="PANTHER" id="PTHR37441">
    <property type="entry name" value="PROTEIN CBG16518"/>
    <property type="match status" value="1"/>
</dbReference>
<protein>
    <submittedName>
        <fullName evidence="10">Dcar-1</fullName>
    </submittedName>
</protein>
<dbReference type="GO" id="GO:0016324">
    <property type="term" value="C:apical plasma membrane"/>
    <property type="evidence" value="ECO:0007669"/>
    <property type="project" value="EnsemblMetazoa"/>
</dbReference>
<name>A0A2A6BR85_PRIPA</name>
<evidence type="ECO:0000256" key="7">
    <source>
        <dbReference type="ARBA" id="ARBA00023224"/>
    </source>
</evidence>
<dbReference type="InterPro" id="IPR040435">
    <property type="entry name" value="Put_GPCR_Chromadorea"/>
</dbReference>
<dbReference type="InterPro" id="IPR017452">
    <property type="entry name" value="GPCR_Rhodpsn_7TM"/>
</dbReference>
<dbReference type="FunFam" id="1.20.1070.10:FF:000478">
    <property type="entry name" value="DihydroCaffeic Acid Receptor"/>
    <property type="match status" value="1"/>
</dbReference>
<dbReference type="EnsemblMetazoa" id="PPA16907.1">
    <property type="protein sequence ID" value="PPA16907.1"/>
    <property type="gene ID" value="WBGene00106461"/>
</dbReference>
<comment type="subcellular location">
    <subcellularLocation>
        <location evidence="1">Cell membrane</location>
        <topology evidence="1">Multi-pass membrane protein</topology>
    </subcellularLocation>
</comment>
<dbReference type="CDD" id="cd00637">
    <property type="entry name" value="7tm_classA_rhodopsin-like"/>
    <property type="match status" value="1"/>
</dbReference>
<evidence type="ECO:0000256" key="1">
    <source>
        <dbReference type="ARBA" id="ARBA00004651"/>
    </source>
</evidence>
<keyword evidence="5" id="KW-0297">G-protein coupled receptor</keyword>
<evidence type="ECO:0000313" key="11">
    <source>
        <dbReference type="Proteomes" id="UP000005239"/>
    </source>
</evidence>
<accession>A0A8R1UAX5</accession>
<gene>
    <name evidence="10" type="primary">WBGene00106461</name>
</gene>
<dbReference type="PANTHER" id="PTHR37441:SF7">
    <property type="entry name" value="G-PROTEIN COUPLED RECEPTORS FAMILY 1 PROFILE DOMAIN-CONTAINING PROTEIN"/>
    <property type="match status" value="1"/>
</dbReference>
<keyword evidence="3 9" id="KW-0812">Transmembrane</keyword>
<keyword evidence="2" id="KW-1003">Cell membrane</keyword>
<dbReference type="GO" id="GO:0004930">
    <property type="term" value="F:G protein-coupled receptor activity"/>
    <property type="evidence" value="ECO:0000318"/>
    <property type="project" value="GO_Central"/>
</dbReference>
<feature type="transmembrane region" description="Helical" evidence="9">
    <location>
        <begin position="216"/>
        <end position="236"/>
    </location>
</feature>
<dbReference type="Proteomes" id="UP000005239">
    <property type="component" value="Unassembled WGS sequence"/>
</dbReference>
<dbReference type="AlphaFoldDB" id="A0A2A6BR85"/>
<organism evidence="10 11">
    <name type="scientific">Pristionchus pacificus</name>
    <name type="common">Parasitic nematode worm</name>
    <dbReference type="NCBI Taxonomy" id="54126"/>
    <lineage>
        <taxon>Eukaryota</taxon>
        <taxon>Metazoa</taxon>
        <taxon>Ecdysozoa</taxon>
        <taxon>Nematoda</taxon>
        <taxon>Chromadorea</taxon>
        <taxon>Rhabditida</taxon>
        <taxon>Rhabditina</taxon>
        <taxon>Diplogasteromorpha</taxon>
        <taxon>Diplogasteroidea</taxon>
        <taxon>Neodiplogasteridae</taxon>
        <taxon>Pristionchus</taxon>
    </lineage>
</organism>
<evidence type="ECO:0000256" key="3">
    <source>
        <dbReference type="ARBA" id="ARBA00022692"/>
    </source>
</evidence>
<keyword evidence="4 9" id="KW-1133">Transmembrane helix</keyword>
<evidence type="ECO:0000256" key="4">
    <source>
        <dbReference type="ARBA" id="ARBA00022989"/>
    </source>
</evidence>
<evidence type="ECO:0000313" key="10">
    <source>
        <dbReference type="EnsemblMetazoa" id="PPA16907.1"/>
    </source>
</evidence>
<feature type="transmembrane region" description="Helical" evidence="9">
    <location>
        <begin position="49"/>
        <end position="73"/>
    </location>
</feature>
<feature type="compositionally biased region" description="Polar residues" evidence="8">
    <location>
        <begin position="364"/>
        <end position="383"/>
    </location>
</feature>
<feature type="region of interest" description="Disordered" evidence="8">
    <location>
        <begin position="364"/>
        <end position="445"/>
    </location>
</feature>
<dbReference type="GO" id="GO:0050832">
    <property type="term" value="P:defense response to fungus"/>
    <property type="evidence" value="ECO:0007669"/>
    <property type="project" value="EnsemblMetazoa"/>
</dbReference>